<name>T0INM7_9SPHN</name>
<proteinExistence type="predicted"/>
<feature type="transmembrane region" description="Helical" evidence="1">
    <location>
        <begin position="110"/>
        <end position="130"/>
    </location>
</feature>
<dbReference type="OrthoDB" id="9182236at2"/>
<reference evidence="2 3" key="1">
    <citation type="journal article" date="2013" name="Genome Announc.">
        <title>Draft Genome Sequence of Sphingobium lactosutens Strain DS20T, Isolated from a Hexachlorocyclohexane Dumpsite.</title>
        <authorList>
            <person name="Kumar R."/>
            <person name="Dwivedi V."/>
            <person name="Negi V."/>
            <person name="Khurana J.P."/>
            <person name="Lal R."/>
        </authorList>
    </citation>
    <scope>NUCLEOTIDE SEQUENCE [LARGE SCALE GENOMIC DNA]</scope>
    <source>
        <strain evidence="2 3">DS20</strain>
    </source>
</reference>
<accession>T0INM7</accession>
<keyword evidence="1" id="KW-0812">Transmembrane</keyword>
<sequence length="336" mass="37299">MSVKWYRRKWAWGVAALAGVFAVTEAGLVLSGERVLIGSTIVHPRQTLVLPGYGNVGSKAQSSLVCRYFTGRGIATDVIRYSATNRAGRDECPFYAVRRNGEAGGSAADWVSGIGSLLAVIAALFGYFLVEKKHRKDDREKLQGQIYQIGFKLSTMASEVRTTLRDLNQKSLPIDELLAEDDPFVICGTQAGVIGYDRTMVRELSDAEQNLLMLLREEDFLMNFGECVARNESVRSSFVEYGRRRDDVLARLPSPDQASGQVGSIGLTEAQRLAIFPYVVPTAMAMRQARYLAKLNVDMVVQLCEDFMPMMKRHYPKMHVHKIELLELPPGSPAGL</sequence>
<evidence type="ECO:0000256" key="1">
    <source>
        <dbReference type="SAM" id="Phobius"/>
    </source>
</evidence>
<evidence type="ECO:0000313" key="2">
    <source>
        <dbReference type="EMBL" id="EQB11249.1"/>
    </source>
</evidence>
<keyword evidence="1" id="KW-1133">Transmembrane helix</keyword>
<dbReference type="PATRIC" id="fig|1331060.3.peg.4427"/>
<protein>
    <submittedName>
        <fullName evidence="2">Uncharacterized protein</fullName>
    </submittedName>
</protein>
<gene>
    <name evidence="2" type="ORF">RLDS_22875</name>
</gene>
<comment type="caution">
    <text evidence="2">The sequence shown here is derived from an EMBL/GenBank/DDBJ whole genome shotgun (WGS) entry which is preliminary data.</text>
</comment>
<keyword evidence="1" id="KW-0472">Membrane</keyword>
<dbReference type="Proteomes" id="UP000015531">
    <property type="component" value="Unassembled WGS sequence"/>
</dbReference>
<dbReference type="RefSeq" id="WP_021228038.1">
    <property type="nucleotide sequence ID" value="NZ_ATDP01000107.1"/>
</dbReference>
<dbReference type="EMBL" id="ATDP01000107">
    <property type="protein sequence ID" value="EQB11249.1"/>
    <property type="molecule type" value="Genomic_DNA"/>
</dbReference>
<organism evidence="2 3">
    <name type="scientific">Sphingobium lactosutens DS20</name>
    <dbReference type="NCBI Taxonomy" id="1331060"/>
    <lineage>
        <taxon>Bacteria</taxon>
        <taxon>Pseudomonadati</taxon>
        <taxon>Pseudomonadota</taxon>
        <taxon>Alphaproteobacteria</taxon>
        <taxon>Sphingomonadales</taxon>
        <taxon>Sphingomonadaceae</taxon>
        <taxon>Sphingobium</taxon>
    </lineage>
</organism>
<dbReference type="AlphaFoldDB" id="T0INM7"/>
<evidence type="ECO:0000313" key="3">
    <source>
        <dbReference type="Proteomes" id="UP000015531"/>
    </source>
</evidence>
<keyword evidence="3" id="KW-1185">Reference proteome</keyword>